<evidence type="ECO:0000259" key="2">
    <source>
        <dbReference type="SMART" id="SM00849"/>
    </source>
</evidence>
<dbReference type="Gene3D" id="3.60.15.10">
    <property type="entry name" value="Ribonuclease Z/Hydroxyacylglutathione hydrolase-like"/>
    <property type="match status" value="1"/>
</dbReference>
<feature type="chain" id="PRO_5030736311" evidence="1">
    <location>
        <begin position="18"/>
        <end position="349"/>
    </location>
</feature>
<dbReference type="Proteomes" id="UP000590740">
    <property type="component" value="Unassembled WGS sequence"/>
</dbReference>
<comment type="caution">
    <text evidence="3">The sequence shown here is derived from an EMBL/GenBank/DDBJ whole genome shotgun (WGS) entry which is preliminary data.</text>
</comment>
<sequence length="349" mass="37837">MKSILAALLACSLTLSARDKTLDIYWIDSEGGGSTLLVTPAGESVLIDTGNPGGRDPQRIQKAAKEQAGLTRIDHVIITHFHADHFGGLAELAELMPVGTLYDKGIPEGSPDGKAQDMRWTLTSRPYRDAKVEKRVTLAAGSVVPLKQTEGSPKLTLRCLGANQQFIPPSPSQPENPLKGSVPPKAVDTTDNANSVVMLLQFGDFRFFDGGDLSWNVEEKLVSPYNLVGTVDLYQVNHHGLDVSNNPMLIHSLQPTVSVMNNGPRKGTSKSAMDALKTTPTIQAMYQVHENVRDDHENTADKSMIANHGDLAEGCAAHHIHCTVTADAKSYTVEVPSQKHSRTFQTRSK</sequence>
<keyword evidence="3" id="KW-0378">Hydrolase</keyword>
<accession>A0A7W7Y9Z1</accession>
<dbReference type="InterPro" id="IPR052159">
    <property type="entry name" value="Competence_DNA_uptake"/>
</dbReference>
<dbReference type="InterPro" id="IPR001279">
    <property type="entry name" value="Metallo-B-lactamas"/>
</dbReference>
<dbReference type="SMART" id="SM00849">
    <property type="entry name" value="Lactamase_B"/>
    <property type="match status" value="1"/>
</dbReference>
<dbReference type="EMBL" id="JACHIG010000003">
    <property type="protein sequence ID" value="MBB5032326.1"/>
    <property type="molecule type" value="Genomic_DNA"/>
</dbReference>
<evidence type="ECO:0000313" key="3">
    <source>
        <dbReference type="EMBL" id="MBB5032326.1"/>
    </source>
</evidence>
<evidence type="ECO:0000256" key="1">
    <source>
        <dbReference type="SAM" id="SignalP"/>
    </source>
</evidence>
<proteinExistence type="predicted"/>
<dbReference type="SUPFAM" id="SSF56281">
    <property type="entry name" value="Metallo-hydrolase/oxidoreductase"/>
    <property type="match status" value="1"/>
</dbReference>
<gene>
    <name evidence="3" type="ORF">HNQ65_001903</name>
</gene>
<keyword evidence="4" id="KW-1185">Reference proteome</keyword>
<dbReference type="InterPro" id="IPR036866">
    <property type="entry name" value="RibonucZ/Hydroxyglut_hydro"/>
</dbReference>
<organism evidence="3 4">
    <name type="scientific">Prosthecobacter vanneervenii</name>
    <dbReference type="NCBI Taxonomy" id="48466"/>
    <lineage>
        <taxon>Bacteria</taxon>
        <taxon>Pseudomonadati</taxon>
        <taxon>Verrucomicrobiota</taxon>
        <taxon>Verrucomicrobiia</taxon>
        <taxon>Verrucomicrobiales</taxon>
        <taxon>Verrucomicrobiaceae</taxon>
        <taxon>Prosthecobacter</taxon>
    </lineage>
</organism>
<evidence type="ECO:0000313" key="4">
    <source>
        <dbReference type="Proteomes" id="UP000590740"/>
    </source>
</evidence>
<dbReference type="RefSeq" id="WP_184339256.1">
    <property type="nucleotide sequence ID" value="NZ_JACHIG010000003.1"/>
</dbReference>
<feature type="signal peptide" evidence="1">
    <location>
        <begin position="1"/>
        <end position="17"/>
    </location>
</feature>
<feature type="domain" description="Metallo-beta-lactamase" evidence="2">
    <location>
        <begin position="31"/>
        <end position="238"/>
    </location>
</feature>
<dbReference type="Pfam" id="PF00753">
    <property type="entry name" value="Lactamase_B"/>
    <property type="match status" value="1"/>
</dbReference>
<dbReference type="PANTHER" id="PTHR30619:SF1">
    <property type="entry name" value="RECOMBINATION PROTEIN 2"/>
    <property type="match status" value="1"/>
</dbReference>
<dbReference type="AlphaFoldDB" id="A0A7W7Y9Z1"/>
<dbReference type="PANTHER" id="PTHR30619">
    <property type="entry name" value="DNA INTERNALIZATION/COMPETENCE PROTEIN COMEC/REC2"/>
    <property type="match status" value="1"/>
</dbReference>
<protein>
    <submittedName>
        <fullName evidence="3">Beta-lactamase superfamily II metal-dependent hydrolase</fullName>
    </submittedName>
</protein>
<reference evidence="3 4" key="1">
    <citation type="submission" date="2020-08" db="EMBL/GenBank/DDBJ databases">
        <title>Genomic Encyclopedia of Type Strains, Phase IV (KMG-IV): sequencing the most valuable type-strain genomes for metagenomic binning, comparative biology and taxonomic classification.</title>
        <authorList>
            <person name="Goeker M."/>
        </authorList>
    </citation>
    <scope>NUCLEOTIDE SEQUENCE [LARGE SCALE GENOMIC DNA]</scope>
    <source>
        <strain evidence="3 4">DSM 12252</strain>
    </source>
</reference>
<keyword evidence="1" id="KW-0732">Signal</keyword>
<name>A0A7W7Y9Z1_9BACT</name>
<dbReference type="GO" id="GO:0016787">
    <property type="term" value="F:hydrolase activity"/>
    <property type="evidence" value="ECO:0007669"/>
    <property type="project" value="UniProtKB-KW"/>
</dbReference>